<sequence>MVHLGTEGHQVTLVIKETKGPSVKVLMDPMGIKDLKDPQVCPEQVKMAGMVLWANLDYQVIREDPVLLGFKELTVSVIHLPAWELLLQVEENPKSHKAAFAKKWRKGTEYLSD</sequence>
<reference evidence="1" key="1">
    <citation type="submission" date="2021-08" db="EMBL/GenBank/DDBJ databases">
        <title>The first chromosome-level gecko genome reveals the dynamic sex chromosomes of Neotropical dwarf geckos (Sphaerodactylidae: Sphaerodactylus).</title>
        <authorList>
            <person name="Pinto B.J."/>
            <person name="Keating S.E."/>
            <person name="Gamble T."/>
        </authorList>
    </citation>
    <scope>NUCLEOTIDE SEQUENCE</scope>
    <source>
        <strain evidence="1">TG3544</strain>
    </source>
</reference>
<dbReference type="EMBL" id="CM037618">
    <property type="protein sequence ID" value="KAH8000845.1"/>
    <property type="molecule type" value="Genomic_DNA"/>
</dbReference>
<protein>
    <submittedName>
        <fullName evidence="1">Uncharacterized protein</fullName>
    </submittedName>
</protein>
<name>A0ACB8F7X3_9SAUR</name>
<evidence type="ECO:0000313" key="1">
    <source>
        <dbReference type="EMBL" id="KAH8000845.1"/>
    </source>
</evidence>
<proteinExistence type="predicted"/>
<accession>A0ACB8F7X3</accession>
<comment type="caution">
    <text evidence="1">The sequence shown here is derived from an EMBL/GenBank/DDBJ whole genome shotgun (WGS) entry which is preliminary data.</text>
</comment>
<organism evidence="1 2">
    <name type="scientific">Sphaerodactylus townsendi</name>
    <dbReference type="NCBI Taxonomy" id="933632"/>
    <lineage>
        <taxon>Eukaryota</taxon>
        <taxon>Metazoa</taxon>
        <taxon>Chordata</taxon>
        <taxon>Craniata</taxon>
        <taxon>Vertebrata</taxon>
        <taxon>Euteleostomi</taxon>
        <taxon>Lepidosauria</taxon>
        <taxon>Squamata</taxon>
        <taxon>Bifurcata</taxon>
        <taxon>Gekkota</taxon>
        <taxon>Sphaerodactylidae</taxon>
        <taxon>Sphaerodactylus</taxon>
    </lineage>
</organism>
<dbReference type="Proteomes" id="UP000827872">
    <property type="component" value="Linkage Group LG05"/>
</dbReference>
<evidence type="ECO:0000313" key="2">
    <source>
        <dbReference type="Proteomes" id="UP000827872"/>
    </source>
</evidence>
<keyword evidence="2" id="KW-1185">Reference proteome</keyword>
<gene>
    <name evidence="1" type="ORF">K3G42_029513</name>
</gene>